<dbReference type="GO" id="GO:0046872">
    <property type="term" value="F:metal ion binding"/>
    <property type="evidence" value="ECO:0007669"/>
    <property type="project" value="UniProtKB-KW"/>
</dbReference>
<dbReference type="InterPro" id="IPR023198">
    <property type="entry name" value="PGP-like_dom2"/>
</dbReference>
<organism evidence="6 7">
    <name type="scientific">Lacticaseibacillus paracasei subsp. paracasei Lpp71</name>
    <dbReference type="NCBI Taxonomy" id="1256207"/>
    <lineage>
        <taxon>Bacteria</taxon>
        <taxon>Bacillati</taxon>
        <taxon>Bacillota</taxon>
        <taxon>Bacilli</taxon>
        <taxon>Lactobacillales</taxon>
        <taxon>Lactobacillaceae</taxon>
        <taxon>Lacticaseibacillus</taxon>
    </lineage>
</organism>
<dbReference type="InterPro" id="IPR041492">
    <property type="entry name" value="HAD_2"/>
</dbReference>
<dbReference type="PANTHER" id="PTHR46193">
    <property type="entry name" value="6-PHOSPHOGLUCONATE PHOSPHATASE"/>
    <property type="match status" value="1"/>
</dbReference>
<reference evidence="6 7" key="1">
    <citation type="journal article" date="2013" name="PLoS ONE">
        <title>Lactobacillus paracasei comparative genomics: towards species pan-genome definition and exploitation of diversity.</title>
        <authorList>
            <person name="Smokvina T."/>
            <person name="Wels M."/>
            <person name="Polka J."/>
            <person name="Chervaux C."/>
            <person name="Brisse S."/>
            <person name="Boekhorst J."/>
            <person name="van Hylckama Vlieg J.E."/>
            <person name="Siezen R.J."/>
        </authorList>
    </citation>
    <scope>NUCLEOTIDE SEQUENCE [LARGE SCALE GENOMIC DNA]</scope>
    <source>
        <strain evidence="6 7">Lpp71</strain>
    </source>
</reference>
<dbReference type="PANTHER" id="PTHR46193:SF18">
    <property type="entry name" value="HEXITOL PHOSPHATASE B"/>
    <property type="match status" value="1"/>
</dbReference>
<dbReference type="NCBIfam" id="TIGR01509">
    <property type="entry name" value="HAD-SF-IA-v3"/>
    <property type="match status" value="1"/>
</dbReference>
<dbReference type="CDD" id="cd07505">
    <property type="entry name" value="HAD_BPGM-like"/>
    <property type="match status" value="1"/>
</dbReference>
<dbReference type="Proteomes" id="UP000014252">
    <property type="component" value="Unassembled WGS sequence"/>
</dbReference>
<dbReference type="Gene3D" id="1.10.150.240">
    <property type="entry name" value="Putative phosphatase, domain 2"/>
    <property type="match status" value="1"/>
</dbReference>
<dbReference type="InterPro" id="IPR036412">
    <property type="entry name" value="HAD-like_sf"/>
</dbReference>
<dbReference type="InterPro" id="IPR006439">
    <property type="entry name" value="HAD-SF_hydro_IA"/>
</dbReference>
<evidence type="ECO:0000256" key="5">
    <source>
        <dbReference type="ARBA" id="ARBA00023277"/>
    </source>
</evidence>
<dbReference type="SFLD" id="SFLDG01129">
    <property type="entry name" value="C1.5:_HAD__Beta-PGM__Phosphata"/>
    <property type="match status" value="1"/>
</dbReference>
<evidence type="ECO:0000256" key="3">
    <source>
        <dbReference type="ARBA" id="ARBA00022723"/>
    </source>
</evidence>
<proteinExistence type="inferred from homology"/>
<accession>A0A8E0IQX4</accession>
<dbReference type="InterPro" id="IPR023214">
    <property type="entry name" value="HAD_sf"/>
</dbReference>
<dbReference type="Gene3D" id="3.40.50.1000">
    <property type="entry name" value="HAD superfamily/HAD-like"/>
    <property type="match status" value="1"/>
</dbReference>
<comment type="cofactor">
    <cofactor evidence="1">
        <name>Mg(2+)</name>
        <dbReference type="ChEBI" id="CHEBI:18420"/>
    </cofactor>
</comment>
<evidence type="ECO:0000313" key="7">
    <source>
        <dbReference type="Proteomes" id="UP000014252"/>
    </source>
</evidence>
<evidence type="ECO:0000256" key="1">
    <source>
        <dbReference type="ARBA" id="ARBA00001946"/>
    </source>
</evidence>
<evidence type="ECO:0000256" key="2">
    <source>
        <dbReference type="ARBA" id="ARBA00006171"/>
    </source>
</evidence>
<dbReference type="InterPro" id="IPR051600">
    <property type="entry name" value="Beta-PGM-like"/>
</dbReference>
<dbReference type="GO" id="GO:0003824">
    <property type="term" value="F:catalytic activity"/>
    <property type="evidence" value="ECO:0007669"/>
    <property type="project" value="UniProtKB-ARBA"/>
</dbReference>
<keyword evidence="4" id="KW-0460">Magnesium</keyword>
<dbReference type="SUPFAM" id="SSF56784">
    <property type="entry name" value="HAD-like"/>
    <property type="match status" value="1"/>
</dbReference>
<keyword evidence="3" id="KW-0479">Metal-binding</keyword>
<comment type="similarity">
    <text evidence="2">Belongs to the HAD-like hydrolase superfamily. CbbY/CbbZ/Gph/YieH family.</text>
</comment>
<dbReference type="EMBL" id="ANKD01000488">
    <property type="protein sequence ID" value="EPC72840.1"/>
    <property type="molecule type" value="Genomic_DNA"/>
</dbReference>
<comment type="caution">
    <text evidence="6">The sequence shown here is derived from an EMBL/GenBank/DDBJ whole genome shotgun (WGS) entry which is preliminary data.</text>
</comment>
<dbReference type="Pfam" id="PF13419">
    <property type="entry name" value="HAD_2"/>
    <property type="match status" value="1"/>
</dbReference>
<dbReference type="SFLD" id="SFLDS00003">
    <property type="entry name" value="Haloacid_Dehalogenase"/>
    <property type="match status" value="1"/>
</dbReference>
<evidence type="ECO:0000256" key="4">
    <source>
        <dbReference type="ARBA" id="ARBA00022842"/>
    </source>
</evidence>
<dbReference type="AlphaFoldDB" id="A0A8E0IQX4"/>
<gene>
    <name evidence="6" type="ORF">Lpp71_09948</name>
</gene>
<protein>
    <submittedName>
        <fullName evidence="6">HAD family sugar phosphatase</fullName>
    </submittedName>
</protein>
<evidence type="ECO:0000313" key="6">
    <source>
        <dbReference type="EMBL" id="EPC72840.1"/>
    </source>
</evidence>
<keyword evidence="5" id="KW-0119">Carbohydrate metabolism</keyword>
<name>A0A8E0IQX4_LACPA</name>
<sequence length="225" mass="25454">MTGLIFDFNGTLFADADKQEIAWRQFAQNYAKKELSDQEFDDHVHGQNAELTLNYLFERVLSQKEIDEFSEQKEVIYRELCVSDAKNFHLLRGAPAFLDELQARHVPMTIATASAQKNVEFFFDAFNLTKWFNIEDVVFDDGTMKSKPDPDPFLKAAAKLHLPSSNTIIFEDSPSGFAAAEAAGAKRIVGIVTGNRSTLEADSRLDLILDDYQKLSGRMIDQLLY</sequence>